<dbReference type="RefSeq" id="XP_047736001.1">
    <property type="nucleotide sequence ID" value="XM_047880045.1"/>
</dbReference>
<dbReference type="InterPro" id="IPR012677">
    <property type="entry name" value="Nucleotide-bd_a/b_plait_sf"/>
</dbReference>
<dbReference type="Proteomes" id="UP000694843">
    <property type="component" value="Unplaced"/>
</dbReference>
<dbReference type="SUPFAM" id="SSF54928">
    <property type="entry name" value="RNA-binding domain, RBD"/>
    <property type="match status" value="1"/>
</dbReference>
<accession>A0A979FGF7</accession>
<keyword evidence="6" id="KW-1185">Reference proteome</keyword>
<proteinExistence type="predicted"/>
<dbReference type="FunFam" id="3.30.70.330:FF:000007">
    <property type="entry name" value="CUGBP Elav-like family member 4 isoform 3"/>
    <property type="match status" value="1"/>
</dbReference>
<evidence type="ECO:0000313" key="6">
    <source>
        <dbReference type="Proteomes" id="UP000694843"/>
    </source>
</evidence>
<evidence type="ECO:0000256" key="2">
    <source>
        <dbReference type="ARBA" id="ARBA00022884"/>
    </source>
</evidence>
<keyword evidence="2 3" id="KW-0694">RNA-binding</keyword>
<dbReference type="Pfam" id="PF00076">
    <property type="entry name" value="RRM_1"/>
    <property type="match status" value="2"/>
</dbReference>
<evidence type="ECO:0000313" key="7">
    <source>
        <dbReference type="RefSeq" id="XP_047736001.1"/>
    </source>
</evidence>
<dbReference type="InterPro" id="IPR035979">
    <property type="entry name" value="RBD_domain_sf"/>
</dbReference>
<reference evidence="7" key="1">
    <citation type="submission" date="2025-08" db="UniProtKB">
        <authorList>
            <consortium name="RefSeq"/>
        </authorList>
    </citation>
    <scope>IDENTIFICATION</scope>
    <source>
        <tissue evidence="7">Whole organism</tissue>
    </source>
</reference>
<name>A0A979FGF7_HYAAZ</name>
<dbReference type="GeneID" id="108680096"/>
<sequence length="456" mass="48530">MNRPIQVKPADSEGRAGTLALCCSELNSGDKDRKLFVGMLSKQQTEEDVRQLFSPYGSIEECTILRGPDGASKGCAFVKYAAHSEAQSAINHLHGSQTMPGASSSLVVKFADTEKERQLRRMQHMASNMGLLNPFVFNQFGAYGTYAQVNVTEQQFMHQQAALMAAASQGTYVSPMAALTQMPHAAAPLTNGITSPVVPPSSATTVGLPWEYHLTKVGTNAAPAVNGALPSLSSPTLQSFNIAPQHGGPSSQNGATETSVYSTNGIPQGFAAAPQPIPNGDATAMQPSAYPGMPYSGVAAFSPAVFPVHGQIASPHLAATPINQTKAEGFDGGSTGEPFASSVAATLPLHQLYRRRKYLVSSCSISGPEGCNLFIYHLPQEFGDAELMQMFLPFGNVISSKVFIDRATNQSKCFGFVSFDNPTSAQAAIQSMNGFQIGMKRLKVQLKRPKDASRPY</sequence>
<dbReference type="GO" id="GO:0003723">
    <property type="term" value="F:RNA binding"/>
    <property type="evidence" value="ECO:0007669"/>
    <property type="project" value="UniProtKB-UniRule"/>
</dbReference>
<dbReference type="Gene3D" id="3.30.70.330">
    <property type="match status" value="2"/>
</dbReference>
<dbReference type="CDD" id="cd12635">
    <property type="entry name" value="RRM2_CELF3_4_5_6"/>
    <property type="match status" value="1"/>
</dbReference>
<dbReference type="CDD" id="cd12639">
    <property type="entry name" value="RRM3_CELF3_4_5_6"/>
    <property type="match status" value="1"/>
</dbReference>
<feature type="domain" description="RRM" evidence="5">
    <location>
        <begin position="371"/>
        <end position="449"/>
    </location>
</feature>
<dbReference type="SMART" id="SM00360">
    <property type="entry name" value="RRM"/>
    <property type="match status" value="2"/>
</dbReference>
<evidence type="ECO:0000259" key="5">
    <source>
        <dbReference type="PROSITE" id="PS50102"/>
    </source>
</evidence>
<dbReference type="FunFam" id="3.30.70.330:FF:000069">
    <property type="entry name" value="CUGBP Elav-like family member 5 isoform X1"/>
    <property type="match status" value="1"/>
</dbReference>
<dbReference type="OrthoDB" id="410044at2759"/>
<evidence type="ECO:0000256" key="4">
    <source>
        <dbReference type="SAM" id="MobiDB-lite"/>
    </source>
</evidence>
<dbReference type="PROSITE" id="PS50102">
    <property type="entry name" value="RRM"/>
    <property type="match status" value="2"/>
</dbReference>
<keyword evidence="1" id="KW-0677">Repeat</keyword>
<protein>
    <submittedName>
        <fullName evidence="7">CUGBP Elav-like family member 4</fullName>
    </submittedName>
</protein>
<evidence type="ECO:0000256" key="1">
    <source>
        <dbReference type="ARBA" id="ARBA00022737"/>
    </source>
</evidence>
<dbReference type="CTD" id="39527"/>
<dbReference type="OMA" id="CTEDTHT"/>
<dbReference type="InterPro" id="IPR000504">
    <property type="entry name" value="RRM_dom"/>
</dbReference>
<gene>
    <name evidence="7" type="primary">LOC108680096</name>
</gene>
<dbReference type="PANTHER" id="PTHR24012">
    <property type="entry name" value="RNA BINDING PROTEIN"/>
    <property type="match status" value="1"/>
</dbReference>
<feature type="domain" description="RRM" evidence="5">
    <location>
        <begin position="33"/>
        <end position="113"/>
    </location>
</feature>
<dbReference type="KEGG" id="hazt:108680096"/>
<organism evidence="6 7">
    <name type="scientific">Hyalella azteca</name>
    <name type="common">Amphipod</name>
    <dbReference type="NCBI Taxonomy" id="294128"/>
    <lineage>
        <taxon>Eukaryota</taxon>
        <taxon>Metazoa</taxon>
        <taxon>Ecdysozoa</taxon>
        <taxon>Arthropoda</taxon>
        <taxon>Crustacea</taxon>
        <taxon>Multicrustacea</taxon>
        <taxon>Malacostraca</taxon>
        <taxon>Eumalacostraca</taxon>
        <taxon>Peracarida</taxon>
        <taxon>Amphipoda</taxon>
        <taxon>Senticaudata</taxon>
        <taxon>Talitrida</taxon>
        <taxon>Talitroidea</taxon>
        <taxon>Hyalellidae</taxon>
        <taxon>Hyalella</taxon>
    </lineage>
</organism>
<evidence type="ECO:0000256" key="3">
    <source>
        <dbReference type="PROSITE-ProRule" id="PRU00176"/>
    </source>
</evidence>
<dbReference type="AlphaFoldDB" id="A0A979FGF7"/>
<feature type="region of interest" description="Disordered" evidence="4">
    <location>
        <begin position="241"/>
        <end position="263"/>
    </location>
</feature>